<proteinExistence type="predicted"/>
<dbReference type="Gene3D" id="3.30.160.60">
    <property type="entry name" value="Classic Zinc Finger"/>
    <property type="match status" value="2"/>
</dbReference>
<dbReference type="GO" id="GO:0000433">
    <property type="term" value="P:carbon catabolite repression of transcription from RNA polymerase II promoter by glucose"/>
    <property type="evidence" value="ECO:0007669"/>
    <property type="project" value="TreeGrafter"/>
</dbReference>
<gene>
    <name evidence="12" type="ORF">BCR42DRAFT_118863</name>
</gene>
<feature type="domain" description="C2H2-type" evidence="11">
    <location>
        <begin position="18"/>
        <end position="48"/>
    </location>
</feature>
<dbReference type="GO" id="GO:0005634">
    <property type="term" value="C:nucleus"/>
    <property type="evidence" value="ECO:0007669"/>
    <property type="project" value="UniProtKB-SubCell"/>
</dbReference>
<dbReference type="OrthoDB" id="10018191at2759"/>
<feature type="compositionally biased region" description="Polar residues" evidence="10">
    <location>
        <begin position="125"/>
        <end position="158"/>
    </location>
</feature>
<feature type="region of interest" description="Disordered" evidence="10">
    <location>
        <begin position="94"/>
        <end position="179"/>
    </location>
</feature>
<dbReference type="FunFam" id="3.30.160.60:FF:002343">
    <property type="entry name" value="Zinc finger protein 33A"/>
    <property type="match status" value="1"/>
</dbReference>
<dbReference type="Pfam" id="PF00096">
    <property type="entry name" value="zf-C2H2"/>
    <property type="match status" value="1"/>
</dbReference>
<evidence type="ECO:0000256" key="6">
    <source>
        <dbReference type="ARBA" id="ARBA00023015"/>
    </source>
</evidence>
<evidence type="ECO:0000256" key="9">
    <source>
        <dbReference type="PROSITE-ProRule" id="PRU00042"/>
    </source>
</evidence>
<dbReference type="InterPro" id="IPR051007">
    <property type="entry name" value="creA/MIG_C2H2-ZnF"/>
</dbReference>
<evidence type="ECO:0000256" key="4">
    <source>
        <dbReference type="ARBA" id="ARBA00022771"/>
    </source>
</evidence>
<keyword evidence="6" id="KW-0805">Transcription regulation</keyword>
<reference evidence="12 13" key="1">
    <citation type="submission" date="2016-07" db="EMBL/GenBank/DDBJ databases">
        <title>Pervasive Adenine N6-methylation of Active Genes in Fungi.</title>
        <authorList>
            <consortium name="DOE Joint Genome Institute"/>
            <person name="Mondo S.J."/>
            <person name="Dannebaum R.O."/>
            <person name="Kuo R.C."/>
            <person name="Labutti K."/>
            <person name="Haridas S."/>
            <person name="Kuo A."/>
            <person name="Salamov A."/>
            <person name="Ahrendt S.R."/>
            <person name="Lipzen A."/>
            <person name="Sullivan W."/>
            <person name="Andreopoulos W.B."/>
            <person name="Clum A."/>
            <person name="Lindquist E."/>
            <person name="Daum C."/>
            <person name="Ramamoorthy G.K."/>
            <person name="Gryganskyi A."/>
            <person name="Culley D."/>
            <person name="Magnuson J.K."/>
            <person name="James T.Y."/>
            <person name="O'Malley M.A."/>
            <person name="Stajich J.E."/>
            <person name="Spatafora J.W."/>
            <person name="Visel A."/>
            <person name="Grigoriev I.V."/>
        </authorList>
    </citation>
    <scope>NUCLEOTIDE SEQUENCE [LARGE SCALE GENOMIC DNA]</scope>
    <source>
        <strain evidence="12 13">NRRL 1336</strain>
    </source>
</reference>
<protein>
    <recommendedName>
        <fullName evidence="11">C2H2-type domain-containing protein</fullName>
    </recommendedName>
</protein>
<dbReference type="PANTHER" id="PTHR47428">
    <property type="entry name" value="REGULATORY PROTEIN MIG1-RELATED"/>
    <property type="match status" value="1"/>
</dbReference>
<keyword evidence="5" id="KW-0862">Zinc</keyword>
<name>A0A1X2I579_9FUNG</name>
<comment type="caution">
    <text evidence="12">The sequence shown here is derived from an EMBL/GenBank/DDBJ whole genome shotgun (WGS) entry which is preliminary data.</text>
</comment>
<keyword evidence="13" id="KW-1185">Reference proteome</keyword>
<evidence type="ECO:0000313" key="13">
    <source>
        <dbReference type="Proteomes" id="UP000193560"/>
    </source>
</evidence>
<keyword evidence="8" id="KW-0539">Nucleus</keyword>
<keyword evidence="4 9" id="KW-0863">Zinc-finger</keyword>
<sequence>MPSQVPTKKRTFRRLKQFRCDGFGGCNMVFSRSEHLARHIRKHTGEKPFKCEYPSCTKQFSRFDNMRQHAQTHQKPKTKNGNSEEVNIQVRHSELGQQVYMEGGRVGPRQPRYSNRNTHGDEQHTGNMDFSPSSSDHSQNGLVSPVSLSGSFEEQQNNTKKHQAQRQQQDCSQGLDGLTQDELDALDALNQFRQSPQATSS</sequence>
<keyword evidence="3" id="KW-0677">Repeat</keyword>
<evidence type="ECO:0000256" key="5">
    <source>
        <dbReference type="ARBA" id="ARBA00022833"/>
    </source>
</evidence>
<dbReference type="AlphaFoldDB" id="A0A1X2I579"/>
<evidence type="ECO:0000256" key="2">
    <source>
        <dbReference type="ARBA" id="ARBA00022723"/>
    </source>
</evidence>
<dbReference type="InterPro" id="IPR013087">
    <property type="entry name" value="Znf_C2H2_type"/>
</dbReference>
<keyword evidence="2" id="KW-0479">Metal-binding</keyword>
<dbReference type="SMART" id="SM00355">
    <property type="entry name" value="ZnF_C2H2"/>
    <property type="match status" value="2"/>
</dbReference>
<evidence type="ECO:0000256" key="3">
    <source>
        <dbReference type="ARBA" id="ARBA00022737"/>
    </source>
</evidence>
<dbReference type="GO" id="GO:0005737">
    <property type="term" value="C:cytoplasm"/>
    <property type="evidence" value="ECO:0007669"/>
    <property type="project" value="TreeGrafter"/>
</dbReference>
<dbReference type="Proteomes" id="UP000193560">
    <property type="component" value="Unassembled WGS sequence"/>
</dbReference>
<dbReference type="PROSITE" id="PS50157">
    <property type="entry name" value="ZINC_FINGER_C2H2_2"/>
    <property type="match status" value="2"/>
</dbReference>
<dbReference type="PANTHER" id="PTHR47428:SF2">
    <property type="entry name" value="ZINC FINGER PROTEIN RSV1"/>
    <property type="match status" value="1"/>
</dbReference>
<dbReference type="GO" id="GO:0008270">
    <property type="term" value="F:zinc ion binding"/>
    <property type="evidence" value="ECO:0007669"/>
    <property type="project" value="UniProtKB-KW"/>
</dbReference>
<dbReference type="PROSITE" id="PS00028">
    <property type="entry name" value="ZINC_FINGER_C2H2_1"/>
    <property type="match status" value="1"/>
</dbReference>
<evidence type="ECO:0000313" key="12">
    <source>
        <dbReference type="EMBL" id="ORZ09493.1"/>
    </source>
</evidence>
<evidence type="ECO:0000256" key="7">
    <source>
        <dbReference type="ARBA" id="ARBA00023163"/>
    </source>
</evidence>
<comment type="subcellular location">
    <subcellularLocation>
        <location evidence="1">Nucleus</location>
    </subcellularLocation>
</comment>
<dbReference type="SUPFAM" id="SSF57667">
    <property type="entry name" value="beta-beta-alpha zinc fingers"/>
    <property type="match status" value="1"/>
</dbReference>
<keyword evidence="7" id="KW-0804">Transcription</keyword>
<organism evidence="12 13">
    <name type="scientific">Absidia repens</name>
    <dbReference type="NCBI Taxonomy" id="90262"/>
    <lineage>
        <taxon>Eukaryota</taxon>
        <taxon>Fungi</taxon>
        <taxon>Fungi incertae sedis</taxon>
        <taxon>Mucoromycota</taxon>
        <taxon>Mucoromycotina</taxon>
        <taxon>Mucoromycetes</taxon>
        <taxon>Mucorales</taxon>
        <taxon>Cunninghamellaceae</taxon>
        <taxon>Absidia</taxon>
    </lineage>
</organism>
<feature type="domain" description="C2H2-type" evidence="11">
    <location>
        <begin position="49"/>
        <end position="78"/>
    </location>
</feature>
<dbReference type="EMBL" id="MCGE01000027">
    <property type="protein sequence ID" value="ORZ09493.1"/>
    <property type="molecule type" value="Genomic_DNA"/>
</dbReference>
<dbReference type="STRING" id="90262.A0A1X2I579"/>
<evidence type="ECO:0000256" key="8">
    <source>
        <dbReference type="ARBA" id="ARBA00023242"/>
    </source>
</evidence>
<dbReference type="GO" id="GO:0000978">
    <property type="term" value="F:RNA polymerase II cis-regulatory region sequence-specific DNA binding"/>
    <property type="evidence" value="ECO:0007669"/>
    <property type="project" value="TreeGrafter"/>
</dbReference>
<evidence type="ECO:0000256" key="10">
    <source>
        <dbReference type="SAM" id="MobiDB-lite"/>
    </source>
</evidence>
<dbReference type="InterPro" id="IPR036236">
    <property type="entry name" value="Znf_C2H2_sf"/>
</dbReference>
<accession>A0A1X2I579</accession>
<evidence type="ECO:0000259" key="11">
    <source>
        <dbReference type="PROSITE" id="PS50157"/>
    </source>
</evidence>
<evidence type="ECO:0000256" key="1">
    <source>
        <dbReference type="ARBA" id="ARBA00004123"/>
    </source>
</evidence>